<protein>
    <submittedName>
        <fullName evidence="1">Uncharacterized protein</fullName>
    </submittedName>
</protein>
<dbReference type="VEuPathDB" id="FungiDB:C8Q69DRAFT_197783"/>
<dbReference type="EMBL" id="RCNU01000003">
    <property type="protein sequence ID" value="RWQ96559.1"/>
    <property type="molecule type" value="Genomic_DNA"/>
</dbReference>
<dbReference type="RefSeq" id="XP_028486204.1">
    <property type="nucleotide sequence ID" value="XM_028626041.1"/>
</dbReference>
<keyword evidence="2" id="KW-1185">Reference proteome</keyword>
<evidence type="ECO:0000313" key="2">
    <source>
        <dbReference type="Proteomes" id="UP000283841"/>
    </source>
</evidence>
<dbReference type="GeneID" id="39595318"/>
<gene>
    <name evidence="1" type="ORF">C8Q69DRAFT_197783</name>
</gene>
<dbReference type="STRING" id="264951.A0A443HXK2"/>
<dbReference type="AlphaFoldDB" id="A0A443HXK2"/>
<name>A0A443HXK2_BYSSP</name>
<accession>A0A443HXK2</accession>
<organism evidence="1 2">
    <name type="scientific">Byssochlamys spectabilis</name>
    <name type="common">Paecilomyces variotii</name>
    <dbReference type="NCBI Taxonomy" id="264951"/>
    <lineage>
        <taxon>Eukaryota</taxon>
        <taxon>Fungi</taxon>
        <taxon>Dikarya</taxon>
        <taxon>Ascomycota</taxon>
        <taxon>Pezizomycotina</taxon>
        <taxon>Eurotiomycetes</taxon>
        <taxon>Eurotiomycetidae</taxon>
        <taxon>Eurotiales</taxon>
        <taxon>Thermoascaceae</taxon>
        <taxon>Paecilomyces</taxon>
    </lineage>
</organism>
<evidence type="ECO:0000313" key="1">
    <source>
        <dbReference type="EMBL" id="RWQ96559.1"/>
    </source>
</evidence>
<dbReference type="Proteomes" id="UP000283841">
    <property type="component" value="Unassembled WGS sequence"/>
</dbReference>
<reference evidence="1 2" key="1">
    <citation type="journal article" date="2018" name="Front. Microbiol.">
        <title>Genomic and genetic insights into a cosmopolitan fungus, Paecilomyces variotii (Eurotiales).</title>
        <authorList>
            <person name="Urquhart A.S."/>
            <person name="Mondo S.J."/>
            <person name="Makela M.R."/>
            <person name="Hane J.K."/>
            <person name="Wiebenga A."/>
            <person name="He G."/>
            <person name="Mihaltcheva S."/>
            <person name="Pangilinan J."/>
            <person name="Lipzen A."/>
            <person name="Barry K."/>
            <person name="de Vries R.P."/>
            <person name="Grigoriev I.V."/>
            <person name="Idnurm A."/>
        </authorList>
    </citation>
    <scope>NUCLEOTIDE SEQUENCE [LARGE SCALE GENOMIC DNA]</scope>
    <source>
        <strain evidence="1 2">CBS 101075</strain>
    </source>
</reference>
<comment type="caution">
    <text evidence="1">The sequence shown here is derived from an EMBL/GenBank/DDBJ whole genome shotgun (WGS) entry which is preliminary data.</text>
</comment>
<proteinExistence type="predicted"/>
<sequence length="243" mass="29490">MCVSTNIPFFPLGKAYIPLETRVTKFVFDRNNLAIPPHLQPMTPKRVHDELRNVRETATTTFNFLKALDRIYHTRFYHMCPKTDRTQYYLHRESIDYLLNWEPDSIHPYLQASAEARGYRILPVVAPTAKIPPFILHFHIEEETYTAFQIEYSRLRMEYLRGPYMRWIDAKASMEKVLRGCESEMGDMDYRAWRRWWDRIFLREMDKWEHRAQEIKMPAWNEIVKELYCLIQERVDLEGFWEE</sequence>